<organism evidence="1 2">
    <name type="scientific">Micromonospora globispora</name>
    <dbReference type="NCBI Taxonomy" id="1450148"/>
    <lineage>
        <taxon>Bacteria</taxon>
        <taxon>Bacillati</taxon>
        <taxon>Actinomycetota</taxon>
        <taxon>Actinomycetes</taxon>
        <taxon>Micromonosporales</taxon>
        <taxon>Micromonosporaceae</taxon>
        <taxon>Micromonospora</taxon>
    </lineage>
</organism>
<keyword evidence="2" id="KW-1185">Reference proteome</keyword>
<protein>
    <recommendedName>
        <fullName evidence="3">ATP-dependent helicase</fullName>
    </recommendedName>
</protein>
<comment type="caution">
    <text evidence="1">The sequence shown here is derived from an EMBL/GenBank/DDBJ whole genome shotgun (WGS) entry which is preliminary data.</text>
</comment>
<dbReference type="Proteomes" id="UP000245683">
    <property type="component" value="Unassembled WGS sequence"/>
</dbReference>
<gene>
    <name evidence="1" type="ORF">DLJ46_22320</name>
</gene>
<evidence type="ECO:0000313" key="2">
    <source>
        <dbReference type="Proteomes" id="UP000245683"/>
    </source>
</evidence>
<sequence length="209" mass="23069">MQGPRLLLLGGRSWRVTYIDWKRHRCFVEPAEGGGKALWMTGGLPQGLSYQMVRAMREVLLGADPPVSLTQRAVARLAQLRDEATSWAHPGGTVIVRDREGEVRWWTWAGFRANATLVATLSELADPSQRYDDASIRLRPDLDREMWRIATADAAGRICLPDVTEKALAGLKFSAALPSRLATATLAARLADIDSATAVLQEPVRFAYL</sequence>
<dbReference type="AlphaFoldDB" id="A0A317JWK3"/>
<evidence type="ECO:0000313" key="1">
    <source>
        <dbReference type="EMBL" id="PWU45156.1"/>
    </source>
</evidence>
<proteinExistence type="predicted"/>
<accession>A0A317JWK3</accession>
<evidence type="ECO:0008006" key="3">
    <source>
        <dbReference type="Google" id="ProtNLM"/>
    </source>
</evidence>
<reference evidence="2" key="1">
    <citation type="submission" date="2018-05" db="EMBL/GenBank/DDBJ databases">
        <title>Micromonospora globispora sp. nov. and Micromonospora rugosa sp. nov., isolated from marine sediment.</title>
        <authorList>
            <person name="Carro L."/>
            <person name="Aysel V."/>
            <person name="Cetin D."/>
            <person name="Igual J.M."/>
            <person name="Klenk H.-P."/>
            <person name="Trujillo M.E."/>
            <person name="Sahin N."/>
        </authorList>
    </citation>
    <scope>NUCLEOTIDE SEQUENCE [LARGE SCALE GENOMIC DNA]</scope>
    <source>
        <strain evidence="2">S2904</strain>
    </source>
</reference>
<name>A0A317JWK3_9ACTN</name>
<dbReference type="EMBL" id="QGSV01000266">
    <property type="protein sequence ID" value="PWU45156.1"/>
    <property type="molecule type" value="Genomic_DNA"/>
</dbReference>